<sequence>MWQTRLCLLLVILLPCTVLGVEGNHHENHVLILSAKTIKKYNIKTEQAGKQEIQMTRDVLGKIVPDANKTIFIYPRYSGIIKKLTKFLGDKVKKGELLAEIESNQTLQTYAIHAPFSGYIIKKEANVGEFVKTGSPVYQLANLSFVWVHLFIYRKNVDLIKKGQKIIIYNEKVPEKKMATVIDYVSPLGVEHNQTMLARATLPNDIDKLIWIPGLYVDARVVVASKTVPVAVRKTAVQTLGGKKVVFIKTAGGFVPRACQFGIEGRDYIEVLQGIKAGQDYVVQNSFILKAEMEKESVGDDH</sequence>
<dbReference type="Gene3D" id="2.40.420.20">
    <property type="match status" value="1"/>
</dbReference>
<dbReference type="Pfam" id="PF25973">
    <property type="entry name" value="BSH_CzcB"/>
    <property type="match status" value="1"/>
</dbReference>
<feature type="domain" description="CzcB-like C-terminal circularly permuted SH3-like" evidence="5">
    <location>
        <begin position="230"/>
        <end position="290"/>
    </location>
</feature>
<evidence type="ECO:0000313" key="7">
    <source>
        <dbReference type="Proteomes" id="UP000054877"/>
    </source>
</evidence>
<dbReference type="PANTHER" id="PTHR30097:SF4">
    <property type="entry name" value="SLR6042 PROTEIN"/>
    <property type="match status" value="1"/>
</dbReference>
<evidence type="ECO:0000256" key="1">
    <source>
        <dbReference type="ARBA" id="ARBA00022448"/>
    </source>
</evidence>
<dbReference type="EMBL" id="LNYX01000031">
    <property type="protein sequence ID" value="KTD61720.1"/>
    <property type="molecule type" value="Genomic_DNA"/>
</dbReference>
<dbReference type="Pfam" id="PF25954">
    <property type="entry name" value="Beta-barrel_RND_2"/>
    <property type="match status" value="1"/>
</dbReference>
<protein>
    <submittedName>
        <fullName evidence="6">HelB protein</fullName>
    </submittedName>
</protein>
<proteinExistence type="predicted"/>
<evidence type="ECO:0000259" key="5">
    <source>
        <dbReference type="Pfam" id="PF25975"/>
    </source>
</evidence>
<dbReference type="InterPro" id="IPR051909">
    <property type="entry name" value="MFP_Cation_Efflux"/>
</dbReference>
<feature type="chain" id="PRO_5006918074" evidence="2">
    <location>
        <begin position="21"/>
        <end position="302"/>
    </location>
</feature>
<evidence type="ECO:0000259" key="3">
    <source>
        <dbReference type="Pfam" id="PF25954"/>
    </source>
</evidence>
<keyword evidence="2" id="KW-0732">Signal</keyword>
<dbReference type="CDD" id="cd06849">
    <property type="entry name" value="lipoyl_domain"/>
    <property type="match status" value="1"/>
</dbReference>
<dbReference type="Gene3D" id="2.40.30.170">
    <property type="match status" value="1"/>
</dbReference>
<keyword evidence="7" id="KW-1185">Reference proteome</keyword>
<evidence type="ECO:0000313" key="6">
    <source>
        <dbReference type="EMBL" id="KTD61720.1"/>
    </source>
</evidence>
<name>A0A0W0YY09_LEGSP</name>
<dbReference type="PATRIC" id="fig|452.5.peg.2591"/>
<dbReference type="Pfam" id="PF25975">
    <property type="entry name" value="CzcB_C"/>
    <property type="match status" value="1"/>
</dbReference>
<organism evidence="6 7">
    <name type="scientific">Legionella spiritensis</name>
    <dbReference type="NCBI Taxonomy" id="452"/>
    <lineage>
        <taxon>Bacteria</taxon>
        <taxon>Pseudomonadati</taxon>
        <taxon>Pseudomonadota</taxon>
        <taxon>Gammaproteobacteria</taxon>
        <taxon>Legionellales</taxon>
        <taxon>Legionellaceae</taxon>
        <taxon>Legionella</taxon>
    </lineage>
</organism>
<dbReference type="InterPro" id="IPR058649">
    <property type="entry name" value="CzcB_C"/>
</dbReference>
<keyword evidence="1" id="KW-0813">Transport</keyword>
<evidence type="ECO:0000256" key="2">
    <source>
        <dbReference type="SAM" id="SignalP"/>
    </source>
</evidence>
<gene>
    <name evidence="6" type="primary">helB_2</name>
    <name evidence="6" type="ORF">Lspi_2350</name>
</gene>
<feature type="domain" description="CusB-like beta-barrel" evidence="3">
    <location>
        <begin position="146"/>
        <end position="221"/>
    </location>
</feature>
<dbReference type="AlphaFoldDB" id="A0A0W0YY09"/>
<dbReference type="Proteomes" id="UP000054877">
    <property type="component" value="Unassembled WGS sequence"/>
</dbReference>
<dbReference type="RefSeq" id="WP_058484249.1">
    <property type="nucleotide sequence ID" value="NZ_CAAAII010000001.1"/>
</dbReference>
<dbReference type="InterPro" id="IPR058647">
    <property type="entry name" value="BSH_CzcB-like"/>
</dbReference>
<evidence type="ECO:0000259" key="4">
    <source>
        <dbReference type="Pfam" id="PF25973"/>
    </source>
</evidence>
<dbReference type="SUPFAM" id="SSF111369">
    <property type="entry name" value="HlyD-like secretion proteins"/>
    <property type="match status" value="1"/>
</dbReference>
<dbReference type="STRING" id="452.Lspi_2350"/>
<dbReference type="InterPro" id="IPR058792">
    <property type="entry name" value="Beta-barrel_RND_2"/>
</dbReference>
<feature type="signal peptide" evidence="2">
    <location>
        <begin position="1"/>
        <end position="20"/>
    </location>
</feature>
<dbReference type="Gene3D" id="2.40.50.100">
    <property type="match status" value="1"/>
</dbReference>
<reference evidence="6 7" key="1">
    <citation type="submission" date="2015-11" db="EMBL/GenBank/DDBJ databases">
        <title>Genomic analysis of 38 Legionella species identifies large and diverse effector repertoires.</title>
        <authorList>
            <person name="Burstein D."/>
            <person name="Amaro F."/>
            <person name="Zusman T."/>
            <person name="Lifshitz Z."/>
            <person name="Cohen O."/>
            <person name="Gilbert J.A."/>
            <person name="Pupko T."/>
            <person name="Shuman H.A."/>
            <person name="Segal G."/>
        </authorList>
    </citation>
    <scope>NUCLEOTIDE SEQUENCE [LARGE SCALE GENOMIC DNA]</scope>
    <source>
        <strain evidence="6 7">Mt.St.Helens-9</strain>
    </source>
</reference>
<accession>A0A0W0YY09</accession>
<dbReference type="PANTHER" id="PTHR30097">
    <property type="entry name" value="CATION EFFLUX SYSTEM PROTEIN CUSB"/>
    <property type="match status" value="1"/>
</dbReference>
<comment type="caution">
    <text evidence="6">The sequence shown here is derived from an EMBL/GenBank/DDBJ whole genome shotgun (WGS) entry which is preliminary data.</text>
</comment>
<feature type="domain" description="CzcB-like barrel-sandwich hybrid" evidence="4">
    <location>
        <begin position="70"/>
        <end position="142"/>
    </location>
</feature>